<dbReference type="InParanoid" id="H1XRJ5"/>
<dbReference type="NCBIfam" id="NF011996">
    <property type="entry name" value="PRK15452.1"/>
    <property type="match status" value="1"/>
</dbReference>
<dbReference type="InterPro" id="IPR051454">
    <property type="entry name" value="RNA/ubiquinone_mod_enzymes"/>
</dbReference>
<dbReference type="PANTHER" id="PTHR30217:SF6">
    <property type="entry name" value="TRNA HYDROXYLATION PROTEIN P"/>
    <property type="match status" value="1"/>
</dbReference>
<reference evidence="6 7" key="1">
    <citation type="submission" date="2011-09" db="EMBL/GenBank/DDBJ databases">
        <title>The permanent draft genome of Caldithrix abyssi DSM 13497.</title>
        <authorList>
            <consortium name="US DOE Joint Genome Institute (JGI-PGF)"/>
            <person name="Lucas S."/>
            <person name="Han J."/>
            <person name="Lapidus A."/>
            <person name="Bruce D."/>
            <person name="Goodwin L."/>
            <person name="Pitluck S."/>
            <person name="Peters L."/>
            <person name="Kyrpides N."/>
            <person name="Mavromatis K."/>
            <person name="Ivanova N."/>
            <person name="Mikhailova N."/>
            <person name="Chertkov O."/>
            <person name="Detter J.C."/>
            <person name="Tapia R."/>
            <person name="Han C."/>
            <person name="Land M."/>
            <person name="Hauser L."/>
            <person name="Markowitz V."/>
            <person name="Cheng J.-F."/>
            <person name="Hugenholtz P."/>
            <person name="Woyke T."/>
            <person name="Wu D."/>
            <person name="Spring S."/>
            <person name="Brambilla E."/>
            <person name="Klenk H.-P."/>
            <person name="Eisen J.A."/>
        </authorList>
    </citation>
    <scope>NUCLEOTIDE SEQUENCE [LARGE SCALE GENOMIC DNA]</scope>
    <source>
        <strain evidence="6 7">DSM 13497</strain>
    </source>
</reference>
<evidence type="ECO:0000256" key="3">
    <source>
        <dbReference type="ARBA" id="ARBA00038374"/>
    </source>
</evidence>
<dbReference type="PROSITE" id="PS01276">
    <property type="entry name" value="PEPTIDASE_U32"/>
    <property type="match status" value="1"/>
</dbReference>
<dbReference type="EMBL" id="CP018099">
    <property type="protein sequence ID" value="APF20075.1"/>
    <property type="molecule type" value="Genomic_DNA"/>
</dbReference>
<name>H1XRJ5_CALAY</name>
<reference evidence="5 8" key="2">
    <citation type="submission" date="2016-11" db="EMBL/GenBank/DDBJ databases">
        <title>Genomic analysis of Caldithrix abyssi and proposal of a novel bacterial phylum Caldithrichaeota.</title>
        <authorList>
            <person name="Kublanov I."/>
            <person name="Sigalova O."/>
            <person name="Gavrilov S."/>
            <person name="Lebedinsky A."/>
            <person name="Ivanova N."/>
            <person name="Daum C."/>
            <person name="Reddy T."/>
            <person name="Klenk H.P."/>
            <person name="Goker M."/>
            <person name="Reva O."/>
            <person name="Miroshnichenko M."/>
            <person name="Kyprides N."/>
            <person name="Woyke T."/>
            <person name="Gelfand M."/>
        </authorList>
    </citation>
    <scope>NUCLEOTIDE SEQUENCE [LARGE SCALE GENOMIC DNA]</scope>
    <source>
        <strain evidence="5 8">LF13</strain>
    </source>
</reference>
<dbReference type="OrthoDB" id="9807498at2"/>
<dbReference type="InterPro" id="IPR001539">
    <property type="entry name" value="Peptidase_U32"/>
</dbReference>
<accession>H1XRJ5</accession>
<dbReference type="Proteomes" id="UP000183868">
    <property type="component" value="Chromosome"/>
</dbReference>
<evidence type="ECO:0000313" key="6">
    <source>
        <dbReference type="EMBL" id="EHO40148.1"/>
    </source>
</evidence>
<dbReference type="SUPFAM" id="SSF102114">
    <property type="entry name" value="Radical SAM enzymes"/>
    <property type="match status" value="1"/>
</dbReference>
<dbReference type="STRING" id="880073.Cabys_3327"/>
<dbReference type="eggNOG" id="COG0826">
    <property type="taxonomic scope" value="Bacteria"/>
</dbReference>
<protein>
    <submittedName>
        <fullName evidence="6">Peptidase U32</fullName>
    </submittedName>
    <submittedName>
        <fullName evidence="5">Putative protease</fullName>
    </submittedName>
</protein>
<dbReference type="PANTHER" id="PTHR30217">
    <property type="entry name" value="PEPTIDASE U32 FAMILY"/>
    <property type="match status" value="1"/>
</dbReference>
<dbReference type="Pfam" id="PF01136">
    <property type="entry name" value="Peptidase_U32"/>
    <property type="match status" value="1"/>
</dbReference>
<dbReference type="GO" id="GO:0008233">
    <property type="term" value="F:peptidase activity"/>
    <property type="evidence" value="ECO:0007669"/>
    <property type="project" value="UniProtKB-KW"/>
</dbReference>
<dbReference type="Proteomes" id="UP000004671">
    <property type="component" value="Chromosome"/>
</dbReference>
<feature type="domain" description="Peptidase family U32 C-terminal" evidence="4">
    <location>
        <begin position="346"/>
        <end position="424"/>
    </location>
</feature>
<evidence type="ECO:0000256" key="1">
    <source>
        <dbReference type="ARBA" id="ARBA00022670"/>
    </source>
</evidence>
<dbReference type="Gene3D" id="2.40.30.10">
    <property type="entry name" value="Translation factors"/>
    <property type="match status" value="1"/>
</dbReference>
<keyword evidence="7" id="KW-1185">Reference proteome</keyword>
<dbReference type="RefSeq" id="WP_006927075.1">
    <property type="nucleotide sequence ID" value="NZ_CM001402.1"/>
</dbReference>
<dbReference type="FunCoup" id="H1XRJ5">
    <property type="interactions" value="149"/>
</dbReference>
<evidence type="ECO:0000256" key="2">
    <source>
        <dbReference type="ARBA" id="ARBA00022801"/>
    </source>
</evidence>
<dbReference type="InterPro" id="IPR058240">
    <property type="entry name" value="rSAM_sf"/>
</dbReference>
<evidence type="ECO:0000259" key="4">
    <source>
        <dbReference type="Pfam" id="PF16325"/>
    </source>
</evidence>
<dbReference type="EMBL" id="CM001402">
    <property type="protein sequence ID" value="EHO40148.1"/>
    <property type="molecule type" value="Genomic_DNA"/>
</dbReference>
<dbReference type="KEGG" id="caby:Cabys_3327"/>
<dbReference type="InterPro" id="IPR032525">
    <property type="entry name" value="Peptidase_U32_C"/>
</dbReference>
<gene>
    <name evidence="5" type="ORF">Cabys_3327</name>
    <name evidence="6" type="ORF">Calab_0503</name>
</gene>
<evidence type="ECO:0000313" key="7">
    <source>
        <dbReference type="Proteomes" id="UP000004671"/>
    </source>
</evidence>
<evidence type="ECO:0000313" key="5">
    <source>
        <dbReference type="EMBL" id="APF20075.1"/>
    </source>
</evidence>
<dbReference type="PaxDb" id="880073-Calab_0503"/>
<dbReference type="HOGENOM" id="CLU_011540_0_2_0"/>
<keyword evidence="1 5" id="KW-0645">Protease</keyword>
<sequence length="435" mass="49657">MKRPELLVPAGTFEKMQYAFAYGADAVYAGIPRFSLRARENDFTMEKIIQALEYAHARGKRVYLTMNIYPHNTKIPSFTDMLRHVAELRPDGLIMADPGMILVARENHPELPIHLSTQANTINWQAVRFWKQLGVKRIILSRELRLDEIEEIRQHVPDIELETFVHGAICIAYSGRCLLSNYFNHRDANQGTCTNACRWEYKVYSEPAELEEERDVLLPAAGRHFYLEEAERPGQLMPVDEDEHGTYIMNAKDLSTIHILDKIVKAGLDSLKVEGRTKSVYYVSVITRAYRQALDFVLKGQAVPQAILQEVYAVANRGYVTGFLERNPLDKGQNYESGHSSNQSRLFCGIIRSWDERRGLATIAVRNRFEVNDELELITPQKTIRFTVKEIINADDEIVNVAHGGGKDVRLVLPEKPDAFALLRKVVKQQTAVLF</sequence>
<dbReference type="Pfam" id="PF16325">
    <property type="entry name" value="Peptidase_U32_C"/>
    <property type="match status" value="1"/>
</dbReference>
<dbReference type="GO" id="GO:0006508">
    <property type="term" value="P:proteolysis"/>
    <property type="evidence" value="ECO:0007669"/>
    <property type="project" value="UniProtKB-KW"/>
</dbReference>
<proteinExistence type="inferred from homology"/>
<organism evidence="6 7">
    <name type="scientific">Caldithrix abyssi DSM 13497</name>
    <dbReference type="NCBI Taxonomy" id="880073"/>
    <lineage>
        <taxon>Bacteria</taxon>
        <taxon>Pseudomonadati</taxon>
        <taxon>Calditrichota</taxon>
        <taxon>Calditrichia</taxon>
        <taxon>Calditrichales</taxon>
        <taxon>Calditrichaceae</taxon>
        <taxon>Caldithrix</taxon>
    </lineage>
</organism>
<evidence type="ECO:0000313" key="8">
    <source>
        <dbReference type="Proteomes" id="UP000183868"/>
    </source>
</evidence>
<keyword evidence="2" id="KW-0378">Hydrolase</keyword>
<dbReference type="AlphaFoldDB" id="H1XRJ5"/>
<comment type="similarity">
    <text evidence="3">Belongs to the peptidase U32 family.</text>
</comment>